<reference evidence="2" key="1">
    <citation type="submission" date="2019-04" db="EMBL/GenBank/DDBJ databases">
        <title>Nocardioides xinjiangensis sp. nov.</title>
        <authorList>
            <person name="Liu S."/>
        </authorList>
    </citation>
    <scope>NUCLEOTIDE SEQUENCE [LARGE SCALE GENOMIC DNA]</scope>
    <source>
        <strain evidence="2">18</strain>
    </source>
</reference>
<dbReference type="Pfam" id="PF05139">
    <property type="entry name" value="Erythro_esteras"/>
    <property type="match status" value="1"/>
</dbReference>
<dbReference type="Proteomes" id="UP000308760">
    <property type="component" value="Unassembled WGS sequence"/>
</dbReference>
<dbReference type="Gene3D" id="3.30.1870.10">
    <property type="entry name" value="EreA-like, domain 2"/>
    <property type="match status" value="1"/>
</dbReference>
<dbReference type="PANTHER" id="PTHR31299">
    <property type="entry name" value="ESTERASE, PUTATIVE (AFU_ORTHOLOGUE AFUA_1G05850)-RELATED"/>
    <property type="match status" value="1"/>
</dbReference>
<dbReference type="RefSeq" id="WP_136533621.1">
    <property type="nucleotide sequence ID" value="NZ_STGY01000022.1"/>
</dbReference>
<dbReference type="GO" id="GO:0046677">
    <property type="term" value="P:response to antibiotic"/>
    <property type="evidence" value="ECO:0007669"/>
    <property type="project" value="InterPro"/>
</dbReference>
<sequence>MTQDIRDLVSDTCDLLGFGEPSHGDPAFGRFRNEAFARLAERGFRSFALETDRVAAFVVDDFVRDGVGTLDAAMSEGFSHGFGAFDANRELVAWMRQYNADRPAAERLAFHGIDAPLEFTAASPRRDLEYVRDYLGLELDLGSLVGQDERWSRMEAVTDPAASPGDTAEARQLRVIADDMLTALYAGAPELIASTSRATWFRAKAHVTSGLGLLRYHRQAAQHIGESERWSRLSATRDALMAQNLLDIRDIEGRRGPTMVSAANIHLQMNVSEMSMAGMDLTWFGTGAIIASVSGERYTFVAGSLDPSEGPRVEAPPQQNRIDA</sequence>
<dbReference type="OrthoDB" id="9810066at2"/>
<organism evidence="1 2">
    <name type="scientific">Glycomyces buryatensis</name>
    <dbReference type="NCBI Taxonomy" id="2570927"/>
    <lineage>
        <taxon>Bacteria</taxon>
        <taxon>Bacillati</taxon>
        <taxon>Actinomycetota</taxon>
        <taxon>Actinomycetes</taxon>
        <taxon>Glycomycetales</taxon>
        <taxon>Glycomycetaceae</taxon>
        <taxon>Glycomyces</taxon>
    </lineage>
</organism>
<proteinExistence type="predicted"/>
<dbReference type="PANTHER" id="PTHR31299:SF0">
    <property type="entry name" value="ESTERASE, PUTATIVE (AFU_ORTHOLOGUE AFUA_1G05850)-RELATED"/>
    <property type="match status" value="1"/>
</dbReference>
<protein>
    <submittedName>
        <fullName evidence="1">Erythromycin esterase family protein</fullName>
    </submittedName>
</protein>
<evidence type="ECO:0000313" key="1">
    <source>
        <dbReference type="EMBL" id="THV42498.1"/>
    </source>
</evidence>
<dbReference type="InterPro" id="IPR007815">
    <property type="entry name" value="Emycin_Estase"/>
</dbReference>
<dbReference type="InterPro" id="IPR052036">
    <property type="entry name" value="Hydrolase/PRTase-associated"/>
</dbReference>
<gene>
    <name evidence="1" type="ORF">FAB82_05900</name>
</gene>
<name>A0A4S8QDN6_9ACTN</name>
<evidence type="ECO:0000313" key="2">
    <source>
        <dbReference type="Proteomes" id="UP000308760"/>
    </source>
</evidence>
<keyword evidence="2" id="KW-1185">Reference proteome</keyword>
<comment type="caution">
    <text evidence="1">The sequence shown here is derived from an EMBL/GenBank/DDBJ whole genome shotgun (WGS) entry which is preliminary data.</text>
</comment>
<dbReference type="EMBL" id="STGY01000022">
    <property type="protein sequence ID" value="THV42498.1"/>
    <property type="molecule type" value="Genomic_DNA"/>
</dbReference>
<dbReference type="SUPFAM" id="SSF159501">
    <property type="entry name" value="EreA/ChaN-like"/>
    <property type="match status" value="1"/>
</dbReference>
<reference evidence="1 2" key="2">
    <citation type="submission" date="2019-05" db="EMBL/GenBank/DDBJ databases">
        <title>Glycomyces buryatensis sp. nov.</title>
        <authorList>
            <person name="Nikitina E."/>
        </authorList>
    </citation>
    <scope>NUCLEOTIDE SEQUENCE [LARGE SCALE GENOMIC DNA]</scope>
    <source>
        <strain evidence="1 2">18</strain>
    </source>
</reference>
<dbReference type="CDD" id="cd14728">
    <property type="entry name" value="Ere-like"/>
    <property type="match status" value="1"/>
</dbReference>
<dbReference type="AlphaFoldDB" id="A0A4S8QDN6"/>
<accession>A0A4S8QDN6</accession>